<dbReference type="Gene3D" id="3.30.390.30">
    <property type="match status" value="1"/>
</dbReference>
<dbReference type="InterPro" id="IPR036188">
    <property type="entry name" value="FAD/NAD-bd_sf"/>
</dbReference>
<feature type="domain" description="FAD/NAD(P)-binding" evidence="5">
    <location>
        <begin position="19"/>
        <end position="311"/>
    </location>
</feature>
<keyword evidence="8" id="KW-1185">Reference proteome</keyword>
<keyword evidence="3" id="KW-0274">FAD</keyword>
<dbReference type="PANTHER" id="PTHR43557:SF2">
    <property type="entry name" value="RIESKE DOMAIN-CONTAINING PROTEIN-RELATED"/>
    <property type="match status" value="1"/>
</dbReference>
<gene>
    <name evidence="7" type="ORF">GA0070613_5302</name>
</gene>
<keyword evidence="2" id="KW-0285">Flavoprotein</keyword>
<dbReference type="InterPro" id="IPR050446">
    <property type="entry name" value="FAD-oxidoreductase/Apoptosis"/>
</dbReference>
<organism evidence="7 8">
    <name type="scientific">Micromonospora inositola</name>
    <dbReference type="NCBI Taxonomy" id="47865"/>
    <lineage>
        <taxon>Bacteria</taxon>
        <taxon>Bacillati</taxon>
        <taxon>Actinomycetota</taxon>
        <taxon>Actinomycetes</taxon>
        <taxon>Micromonosporales</taxon>
        <taxon>Micromonosporaceae</taxon>
        <taxon>Micromonospora</taxon>
    </lineage>
</organism>
<sequence>MPQHTRPRLRGELPMTRTIVTVGAGQAAAVAARALRRRGFDGRIELLGAEPEAPYQRPPLSKEYLAGDDDCGLHLLSEHWCAANDVRLRLGQPAVRIRPERGLVELADGTEVAADAVLLATGGSPRRLPNVAGERIHYLRTRRDADRLRAQLRPGVQVIVIGAGFIGAEVAATSRGKGADVTVVEALGVPLQRVLGREIGATCAAIHRRQGVTLRLGESVESVVETPTGVVVTTSGCRIEGDLVVVGIGITPNTSVAERSGLAVDNGILVDEYCQTGVPNVYAAGDVANHWHPLFGERIRVEHFDNASRQATAAANNMIGRTTVYAEPHWFWSDQYDHNLQYTGHAPVWDELVVRGSVEECDFSAFYLRDGLVRAAFAVDRGADVLVAKELIAGQVSVDPRILADEDVDLTELTALEEQP</sequence>
<dbReference type="InterPro" id="IPR023753">
    <property type="entry name" value="FAD/NAD-binding_dom"/>
</dbReference>
<keyword evidence="4" id="KW-0560">Oxidoreductase</keyword>
<dbReference type="GO" id="GO:0051213">
    <property type="term" value="F:dioxygenase activity"/>
    <property type="evidence" value="ECO:0007669"/>
    <property type="project" value="UniProtKB-KW"/>
</dbReference>
<evidence type="ECO:0000259" key="6">
    <source>
        <dbReference type="Pfam" id="PF14759"/>
    </source>
</evidence>
<name>A0A1C5JS72_9ACTN</name>
<evidence type="ECO:0000256" key="3">
    <source>
        <dbReference type="ARBA" id="ARBA00022827"/>
    </source>
</evidence>
<dbReference type="GO" id="GO:0005737">
    <property type="term" value="C:cytoplasm"/>
    <property type="evidence" value="ECO:0007669"/>
    <property type="project" value="TreeGrafter"/>
</dbReference>
<dbReference type="PRINTS" id="PR00411">
    <property type="entry name" value="PNDRDTASEI"/>
</dbReference>
<dbReference type="Gene3D" id="3.50.50.60">
    <property type="entry name" value="FAD/NAD(P)-binding domain"/>
    <property type="match status" value="2"/>
</dbReference>
<evidence type="ECO:0000313" key="7">
    <source>
        <dbReference type="EMBL" id="SCG73414.1"/>
    </source>
</evidence>
<proteinExistence type="predicted"/>
<dbReference type="Pfam" id="PF14759">
    <property type="entry name" value="Reductase_C"/>
    <property type="match status" value="1"/>
</dbReference>
<feature type="domain" description="Reductase C-terminal" evidence="6">
    <location>
        <begin position="330"/>
        <end position="413"/>
    </location>
</feature>
<reference evidence="8" key="1">
    <citation type="submission" date="2016-06" db="EMBL/GenBank/DDBJ databases">
        <authorList>
            <person name="Varghese N."/>
            <person name="Submissions Spin"/>
        </authorList>
    </citation>
    <scope>NUCLEOTIDE SEQUENCE [LARGE SCALE GENOMIC DNA]</scope>
    <source>
        <strain evidence="8">DSM 43819</strain>
    </source>
</reference>
<dbReference type="Pfam" id="PF07992">
    <property type="entry name" value="Pyr_redox_2"/>
    <property type="match status" value="1"/>
</dbReference>
<dbReference type="PANTHER" id="PTHR43557">
    <property type="entry name" value="APOPTOSIS-INDUCING FACTOR 1"/>
    <property type="match status" value="1"/>
</dbReference>
<keyword evidence="7" id="KW-0223">Dioxygenase</keyword>
<dbReference type="GO" id="GO:0016651">
    <property type="term" value="F:oxidoreductase activity, acting on NAD(P)H"/>
    <property type="evidence" value="ECO:0007669"/>
    <property type="project" value="TreeGrafter"/>
</dbReference>
<evidence type="ECO:0000313" key="8">
    <source>
        <dbReference type="Proteomes" id="UP000198221"/>
    </source>
</evidence>
<dbReference type="AlphaFoldDB" id="A0A1C5JS72"/>
<protein>
    <submittedName>
        <fullName evidence="7">3-phenylpropionate/trans-cinnamate dioxygenase ferredoxin reductase subunit</fullName>
    </submittedName>
</protein>
<dbReference type="PRINTS" id="PR00368">
    <property type="entry name" value="FADPNR"/>
</dbReference>
<dbReference type="InterPro" id="IPR028202">
    <property type="entry name" value="Reductase_C"/>
</dbReference>
<dbReference type="SUPFAM" id="SSF51905">
    <property type="entry name" value="FAD/NAD(P)-binding domain"/>
    <property type="match status" value="1"/>
</dbReference>
<evidence type="ECO:0000259" key="5">
    <source>
        <dbReference type="Pfam" id="PF07992"/>
    </source>
</evidence>
<dbReference type="Proteomes" id="UP000198221">
    <property type="component" value="Chromosome I"/>
</dbReference>
<accession>A0A1C5JS72</accession>
<evidence type="ECO:0000256" key="4">
    <source>
        <dbReference type="ARBA" id="ARBA00023002"/>
    </source>
</evidence>
<evidence type="ECO:0000256" key="2">
    <source>
        <dbReference type="ARBA" id="ARBA00022630"/>
    </source>
</evidence>
<dbReference type="EMBL" id="LT607754">
    <property type="protein sequence ID" value="SCG73414.1"/>
    <property type="molecule type" value="Genomic_DNA"/>
</dbReference>
<comment type="cofactor">
    <cofactor evidence="1">
        <name>FAD</name>
        <dbReference type="ChEBI" id="CHEBI:57692"/>
    </cofactor>
</comment>
<evidence type="ECO:0000256" key="1">
    <source>
        <dbReference type="ARBA" id="ARBA00001974"/>
    </source>
</evidence>
<dbReference type="SUPFAM" id="SSF55424">
    <property type="entry name" value="FAD/NAD-linked reductases, dimerisation (C-terminal) domain"/>
    <property type="match status" value="1"/>
</dbReference>
<dbReference type="InterPro" id="IPR016156">
    <property type="entry name" value="FAD/NAD-linked_Rdtase_dimer_sf"/>
</dbReference>